<dbReference type="PANTHER" id="PTHR34322:SF2">
    <property type="entry name" value="TRANSPOSASE IS200-LIKE DOMAIN-CONTAINING PROTEIN"/>
    <property type="match status" value="1"/>
</dbReference>
<evidence type="ECO:0000259" key="1">
    <source>
        <dbReference type="SMART" id="SM01321"/>
    </source>
</evidence>
<dbReference type="GO" id="GO:0003677">
    <property type="term" value="F:DNA binding"/>
    <property type="evidence" value="ECO:0007669"/>
    <property type="project" value="InterPro"/>
</dbReference>
<dbReference type="InterPro" id="IPR036515">
    <property type="entry name" value="Transposase_17_sf"/>
</dbReference>
<dbReference type="AlphaFoldDB" id="A0A1F5WP65"/>
<dbReference type="Proteomes" id="UP000177723">
    <property type="component" value="Unassembled WGS sequence"/>
</dbReference>
<dbReference type="SMART" id="SM01321">
    <property type="entry name" value="Y1_Tnp"/>
    <property type="match status" value="1"/>
</dbReference>
<dbReference type="GO" id="GO:0006313">
    <property type="term" value="P:DNA transposition"/>
    <property type="evidence" value="ECO:0007669"/>
    <property type="project" value="InterPro"/>
</dbReference>
<proteinExistence type="predicted"/>
<accession>A0A1F5WP65</accession>
<dbReference type="Gene3D" id="3.30.70.1290">
    <property type="entry name" value="Transposase IS200-like"/>
    <property type="match status" value="1"/>
</dbReference>
<dbReference type="EMBL" id="MFHT01000018">
    <property type="protein sequence ID" value="OGF77430.1"/>
    <property type="molecule type" value="Genomic_DNA"/>
</dbReference>
<dbReference type="PANTHER" id="PTHR34322">
    <property type="entry name" value="TRANSPOSASE, Y1_TNP DOMAIN-CONTAINING"/>
    <property type="match status" value="1"/>
</dbReference>
<organism evidence="2 3">
    <name type="scientific">Candidatus Giovannonibacteria bacterium RIFCSPHIGHO2_12_FULL_43_15</name>
    <dbReference type="NCBI Taxonomy" id="1798341"/>
    <lineage>
        <taxon>Bacteria</taxon>
        <taxon>Candidatus Giovannoniibacteriota</taxon>
    </lineage>
</organism>
<feature type="domain" description="Transposase IS200-like" evidence="1">
    <location>
        <begin position="6"/>
        <end position="149"/>
    </location>
</feature>
<dbReference type="GO" id="GO:0004803">
    <property type="term" value="F:transposase activity"/>
    <property type="evidence" value="ECO:0007669"/>
    <property type="project" value="InterPro"/>
</dbReference>
<sequence length="231" mass="27527">MNRTKPGDGIYHIYNRGVEKRDIFIKDSDRIRFLYSLIVFNGTENADNERHYFEPNFSNLTEVGLRYSGQKKLVKIYAFVLMRNHYHLMLEWVEDDGITTFMRKLGTGYTNYFNKKYERVGALFQGKYKAINLEEQRQFIYLPYYIHLNPLEIIEPEWKGGKISNLKNALKFLETYKWSSHLDYLGGKNFPSILDTKLLSEFYGGSNKYRDGIEEWIRENSYQEIRDISLD</sequence>
<name>A0A1F5WP65_9BACT</name>
<protein>
    <recommendedName>
        <fullName evidence="1">Transposase IS200-like domain-containing protein</fullName>
    </recommendedName>
</protein>
<dbReference type="Pfam" id="PF01797">
    <property type="entry name" value="Y1_Tnp"/>
    <property type="match status" value="1"/>
</dbReference>
<gene>
    <name evidence="2" type="ORF">A3F23_01660</name>
</gene>
<reference evidence="2 3" key="1">
    <citation type="journal article" date="2016" name="Nat. Commun.">
        <title>Thousands of microbial genomes shed light on interconnected biogeochemical processes in an aquifer system.</title>
        <authorList>
            <person name="Anantharaman K."/>
            <person name="Brown C.T."/>
            <person name="Hug L.A."/>
            <person name="Sharon I."/>
            <person name="Castelle C.J."/>
            <person name="Probst A.J."/>
            <person name="Thomas B.C."/>
            <person name="Singh A."/>
            <person name="Wilkins M.J."/>
            <person name="Karaoz U."/>
            <person name="Brodie E.L."/>
            <person name="Williams K.H."/>
            <person name="Hubbard S.S."/>
            <person name="Banfield J.F."/>
        </authorList>
    </citation>
    <scope>NUCLEOTIDE SEQUENCE [LARGE SCALE GENOMIC DNA]</scope>
</reference>
<dbReference type="InterPro" id="IPR002686">
    <property type="entry name" value="Transposase_17"/>
</dbReference>
<comment type="caution">
    <text evidence="2">The sequence shown here is derived from an EMBL/GenBank/DDBJ whole genome shotgun (WGS) entry which is preliminary data.</text>
</comment>
<dbReference type="SUPFAM" id="SSF143422">
    <property type="entry name" value="Transposase IS200-like"/>
    <property type="match status" value="1"/>
</dbReference>
<evidence type="ECO:0000313" key="3">
    <source>
        <dbReference type="Proteomes" id="UP000177723"/>
    </source>
</evidence>
<evidence type="ECO:0000313" key="2">
    <source>
        <dbReference type="EMBL" id="OGF77430.1"/>
    </source>
</evidence>